<evidence type="ECO:0000256" key="2">
    <source>
        <dbReference type="ARBA" id="ARBA00022475"/>
    </source>
</evidence>
<proteinExistence type="predicted"/>
<evidence type="ECO:0000256" key="1">
    <source>
        <dbReference type="ARBA" id="ARBA00004651"/>
    </source>
</evidence>
<accession>A0A964TCP9</accession>
<evidence type="ECO:0000256" key="6">
    <source>
        <dbReference type="SAM" id="Phobius"/>
    </source>
</evidence>
<feature type="transmembrane region" description="Helical" evidence="6">
    <location>
        <begin position="111"/>
        <end position="129"/>
    </location>
</feature>
<feature type="transmembrane region" description="Helical" evidence="6">
    <location>
        <begin position="87"/>
        <end position="105"/>
    </location>
</feature>
<dbReference type="GO" id="GO:0005886">
    <property type="term" value="C:plasma membrane"/>
    <property type="evidence" value="ECO:0007669"/>
    <property type="project" value="UniProtKB-SubCell"/>
</dbReference>
<dbReference type="Proteomes" id="UP000667650">
    <property type="component" value="Unassembled WGS sequence"/>
</dbReference>
<comment type="subcellular location">
    <subcellularLocation>
        <location evidence="1">Cell membrane</location>
        <topology evidence="1">Multi-pass membrane protein</topology>
    </subcellularLocation>
</comment>
<feature type="transmembrane region" description="Helical" evidence="6">
    <location>
        <begin position="293"/>
        <end position="318"/>
    </location>
</feature>
<keyword evidence="3 6" id="KW-0812">Transmembrane</keyword>
<dbReference type="NCBIfam" id="TIGR00704">
    <property type="entry name" value="NaPi_cotrn_rel"/>
    <property type="match status" value="1"/>
</dbReference>
<dbReference type="AlphaFoldDB" id="A0A964TCP9"/>
<dbReference type="InterPro" id="IPR004633">
    <property type="entry name" value="NaPi_cotrn-rel/YqeW-like"/>
</dbReference>
<evidence type="ECO:0000313" key="8">
    <source>
        <dbReference type="Proteomes" id="UP000667650"/>
    </source>
</evidence>
<dbReference type="NCBIfam" id="NF037997">
    <property type="entry name" value="Na_Pi_symport"/>
    <property type="match status" value="1"/>
</dbReference>
<comment type="caution">
    <text evidence="7">The sequence shown here is derived from an EMBL/GenBank/DDBJ whole genome shotgun (WGS) entry which is preliminary data.</text>
</comment>
<evidence type="ECO:0000313" key="7">
    <source>
        <dbReference type="EMBL" id="NAY92445.1"/>
    </source>
</evidence>
<feature type="transmembrane region" description="Helical" evidence="6">
    <location>
        <begin position="179"/>
        <end position="197"/>
    </location>
</feature>
<keyword evidence="5 6" id="KW-0472">Membrane</keyword>
<dbReference type="PANTHER" id="PTHR10010:SF46">
    <property type="entry name" value="SODIUM-DEPENDENT PHOSPHATE TRANSPORT PROTEIN 2B"/>
    <property type="match status" value="1"/>
</dbReference>
<keyword evidence="8" id="KW-1185">Reference proteome</keyword>
<feature type="transmembrane region" description="Helical" evidence="6">
    <location>
        <begin position="255"/>
        <end position="273"/>
    </location>
</feature>
<dbReference type="EMBL" id="JAAABI010000003">
    <property type="protein sequence ID" value="NAY92445.1"/>
    <property type="molecule type" value="Genomic_DNA"/>
</dbReference>
<sequence length="609" mass="67995">MQYGFGEIVTLLGSLGLFLYGMKVMSDALMEVAGDKMRQFLASMTSNRVFAVFTGFLITSVIQSSSATTLMVVSFANASLLTLTESIGVIMGANIGTTVTAWLITLLGFKVNIGAIALPLVGLGFIFTFSKKKKANQWGRFIIGFAILFIGLQFLKDAVPDIGSNPEVLAFLSKYTQQGFWSVLLFLLIGTLLTVILQSSSATMALTLVMCYEGWIPFDMAAAMILGENIGTTITANLAALIANFEAKRTAAAHLIFNIIGVIWVLLLFYPVLNTIEWFVTRDDGLSPFVMATAIPVALSVFHTAFNITNTLLLIWFVPVIAKIVEKAIPERIDPEKEIDQPMYLNKADLKYPQTGIAALLKESTRLFEKSAYKAIAHGIHVHREDIQSEKKAKAIVKEKEEIELDLDELYYLKIKLIYSKIVEYATILQSRFELNKNLIEVIRNILIANRHIVSVVKAMKPIHRNLAKYMDSENPYVKKEYDKLRKIIIKVMRIITDIQKSENPSAYLAKMDKLRDKADKSDVIMNGSINQLIRENRITNEMATSLINDSDTVIEMVKDLISVVELLYITKDSILEESKLPEQLEFEKGILSENGQDSVSSEVHSSPN</sequence>
<protein>
    <submittedName>
        <fullName evidence="7">Na/Pi cotransporter family protein</fullName>
    </submittedName>
</protein>
<dbReference type="Pfam" id="PF02690">
    <property type="entry name" value="Na_Pi_cotrans"/>
    <property type="match status" value="2"/>
</dbReference>
<feature type="transmembrane region" description="Helical" evidence="6">
    <location>
        <begin position="141"/>
        <end position="159"/>
    </location>
</feature>
<reference evidence="7" key="1">
    <citation type="submission" date="2020-01" db="EMBL/GenBank/DDBJ databases">
        <title>Muricauda ochracea sp. nov., isolated from a tidal flat of Garorim bay in Korea.</title>
        <authorList>
            <person name="Kim D."/>
            <person name="Yoo Y."/>
            <person name="Kim J.-J."/>
        </authorList>
    </citation>
    <scope>NUCLEOTIDE SEQUENCE</scope>
    <source>
        <strain evidence="7">JGD-17</strain>
    </source>
</reference>
<gene>
    <name evidence="7" type="ORF">GTQ34_10985</name>
</gene>
<name>A0A964TCP9_9FLAO</name>
<keyword evidence="2" id="KW-1003">Cell membrane</keyword>
<dbReference type="RefSeq" id="WP_166523864.1">
    <property type="nucleotide sequence ID" value="NZ_JAAABI010000003.1"/>
</dbReference>
<evidence type="ECO:0000256" key="3">
    <source>
        <dbReference type="ARBA" id="ARBA00022692"/>
    </source>
</evidence>
<dbReference type="GO" id="GO:0044341">
    <property type="term" value="P:sodium-dependent phosphate transport"/>
    <property type="evidence" value="ECO:0007669"/>
    <property type="project" value="InterPro"/>
</dbReference>
<dbReference type="GO" id="GO:0005436">
    <property type="term" value="F:sodium:phosphate symporter activity"/>
    <property type="evidence" value="ECO:0007669"/>
    <property type="project" value="InterPro"/>
</dbReference>
<dbReference type="InterPro" id="IPR003841">
    <property type="entry name" value="Na/Pi_transpt"/>
</dbReference>
<feature type="transmembrane region" description="Helical" evidence="6">
    <location>
        <begin position="50"/>
        <end position="75"/>
    </location>
</feature>
<dbReference type="PANTHER" id="PTHR10010">
    <property type="entry name" value="SOLUTE CARRIER FAMILY 34 SODIUM PHOSPHATE , MEMBER 2-RELATED"/>
    <property type="match status" value="1"/>
</dbReference>
<organism evidence="7 8">
    <name type="scientific">Flagellimonas ochracea</name>
    <dbReference type="NCBI Taxonomy" id="2696472"/>
    <lineage>
        <taxon>Bacteria</taxon>
        <taxon>Pseudomonadati</taxon>
        <taxon>Bacteroidota</taxon>
        <taxon>Flavobacteriia</taxon>
        <taxon>Flavobacteriales</taxon>
        <taxon>Flavobacteriaceae</taxon>
        <taxon>Flagellimonas</taxon>
    </lineage>
</organism>
<evidence type="ECO:0000256" key="5">
    <source>
        <dbReference type="ARBA" id="ARBA00023136"/>
    </source>
</evidence>
<keyword evidence="4 6" id="KW-1133">Transmembrane helix</keyword>
<evidence type="ECO:0000256" key="4">
    <source>
        <dbReference type="ARBA" id="ARBA00022989"/>
    </source>
</evidence>